<dbReference type="WBParaSite" id="ACOC_0000730901-mRNA-1">
    <property type="protein sequence ID" value="ACOC_0000730901-mRNA-1"/>
    <property type="gene ID" value="ACOC_0000730901"/>
</dbReference>
<dbReference type="AlphaFoldDB" id="A0A0R3PPW9"/>
<dbReference type="EMBL" id="UYYA01004026">
    <property type="protein sequence ID" value="VDM58895.1"/>
    <property type="molecule type" value="Genomic_DNA"/>
</dbReference>
<reference evidence="1 2" key="2">
    <citation type="submission" date="2018-11" db="EMBL/GenBank/DDBJ databases">
        <authorList>
            <consortium name="Pathogen Informatics"/>
        </authorList>
    </citation>
    <scope>NUCLEOTIDE SEQUENCE [LARGE SCALE GENOMIC DNA]</scope>
    <source>
        <strain evidence="1 2">Costa Rica</strain>
    </source>
</reference>
<accession>A0A0R3PPW9</accession>
<dbReference type="SUPFAM" id="SSF57302">
    <property type="entry name" value="Snake toxin-like"/>
    <property type="match status" value="1"/>
</dbReference>
<gene>
    <name evidence="1" type="ORF">ACOC_LOCUS7310</name>
</gene>
<reference evidence="3" key="1">
    <citation type="submission" date="2017-02" db="UniProtKB">
        <authorList>
            <consortium name="WormBaseParasite"/>
        </authorList>
    </citation>
    <scope>IDENTIFICATION</scope>
</reference>
<dbReference type="InterPro" id="IPR045860">
    <property type="entry name" value="Snake_toxin-like_sf"/>
</dbReference>
<name>A0A0R3PPW9_ANGCS</name>
<sequence length="113" mass="12678">MYYQILMSLTFSIQEIGLKMVAGQTVGTDTIQCANSNAYCYNMTASAAALIDIVKAGCSLWRCMLARDRCVSTVFQKIPISLCCCSTDRCNLGDNKGLRYERNLHHQRFPDHV</sequence>
<protein>
    <submittedName>
        <fullName evidence="3">Activin_recp domain-containing protein</fullName>
    </submittedName>
</protein>
<dbReference type="PANTHER" id="PTHR21749">
    <property type="entry name" value="PRION-LIKE- Q/N-RICH -DOMAIN-BEARING PROTEIN PROTEIN 24"/>
    <property type="match status" value="1"/>
</dbReference>
<dbReference type="Gene3D" id="2.10.60.10">
    <property type="entry name" value="CD59"/>
    <property type="match status" value="1"/>
</dbReference>
<dbReference type="OMA" id="NTVICQF"/>
<dbReference type="Proteomes" id="UP000267027">
    <property type="component" value="Unassembled WGS sequence"/>
</dbReference>
<dbReference type="OrthoDB" id="5847782at2759"/>
<keyword evidence="2" id="KW-1185">Reference proteome</keyword>
<evidence type="ECO:0000313" key="2">
    <source>
        <dbReference type="Proteomes" id="UP000267027"/>
    </source>
</evidence>
<proteinExistence type="predicted"/>
<evidence type="ECO:0000313" key="3">
    <source>
        <dbReference type="WBParaSite" id="ACOC_0000730901-mRNA-1"/>
    </source>
</evidence>
<evidence type="ECO:0000313" key="1">
    <source>
        <dbReference type="EMBL" id="VDM58895.1"/>
    </source>
</evidence>
<organism evidence="3">
    <name type="scientific">Angiostrongylus costaricensis</name>
    <name type="common">Nematode worm</name>
    <dbReference type="NCBI Taxonomy" id="334426"/>
    <lineage>
        <taxon>Eukaryota</taxon>
        <taxon>Metazoa</taxon>
        <taxon>Ecdysozoa</taxon>
        <taxon>Nematoda</taxon>
        <taxon>Chromadorea</taxon>
        <taxon>Rhabditida</taxon>
        <taxon>Rhabditina</taxon>
        <taxon>Rhabditomorpha</taxon>
        <taxon>Strongyloidea</taxon>
        <taxon>Metastrongylidae</taxon>
        <taxon>Angiostrongylus</taxon>
    </lineage>
</organism>
<dbReference type="PANTHER" id="PTHR21749:SF4">
    <property type="entry name" value="PRION-LIKE-(Q_N-RICH)-DOMAIN-BEARING PROTEIN"/>
    <property type="match status" value="1"/>
</dbReference>